<evidence type="ECO:0000256" key="1">
    <source>
        <dbReference type="SAM" id="Phobius"/>
    </source>
</evidence>
<gene>
    <name evidence="2" type="ORF">METZ01_LOCUS410789</name>
</gene>
<proteinExistence type="predicted"/>
<sequence>MKMLKKGFIALTVLGVVLFFATFVLVNAPFVLVNLGFDLGFDPVGWGERLADTVLLPILALGFIAISFGIGGTVIAISYEKWVEYRNSEVKSAEEGALLPLLQIGFAALTVLGVVLFFGGGFLPAGFEIGGNIYTWLGMFLFPLGAAGWFVVAFVSWLVSRVADRKRD</sequence>
<dbReference type="EMBL" id="UINC01159699">
    <property type="protein sequence ID" value="SVD57935.1"/>
    <property type="molecule type" value="Genomic_DNA"/>
</dbReference>
<keyword evidence="1" id="KW-0472">Membrane</keyword>
<feature type="transmembrane region" description="Helical" evidence="1">
    <location>
        <begin position="98"/>
        <end position="127"/>
    </location>
</feature>
<keyword evidence="1" id="KW-0812">Transmembrane</keyword>
<feature type="transmembrane region" description="Helical" evidence="1">
    <location>
        <begin position="7"/>
        <end position="33"/>
    </location>
</feature>
<feature type="transmembrane region" description="Helical" evidence="1">
    <location>
        <begin position="133"/>
        <end position="159"/>
    </location>
</feature>
<feature type="transmembrane region" description="Helical" evidence="1">
    <location>
        <begin position="53"/>
        <end position="77"/>
    </location>
</feature>
<keyword evidence="1" id="KW-1133">Transmembrane helix</keyword>
<accession>A0A382WHV1</accession>
<dbReference type="AlphaFoldDB" id="A0A382WHV1"/>
<evidence type="ECO:0000313" key="2">
    <source>
        <dbReference type="EMBL" id="SVD57935.1"/>
    </source>
</evidence>
<reference evidence="2" key="1">
    <citation type="submission" date="2018-05" db="EMBL/GenBank/DDBJ databases">
        <authorList>
            <person name="Lanie J.A."/>
            <person name="Ng W.-L."/>
            <person name="Kazmierczak K.M."/>
            <person name="Andrzejewski T.M."/>
            <person name="Davidsen T.M."/>
            <person name="Wayne K.J."/>
            <person name="Tettelin H."/>
            <person name="Glass J.I."/>
            <person name="Rusch D."/>
            <person name="Podicherti R."/>
            <person name="Tsui H.-C.T."/>
            <person name="Winkler M.E."/>
        </authorList>
    </citation>
    <scope>NUCLEOTIDE SEQUENCE</scope>
</reference>
<name>A0A382WHV1_9ZZZZ</name>
<organism evidence="2">
    <name type="scientific">marine metagenome</name>
    <dbReference type="NCBI Taxonomy" id="408172"/>
    <lineage>
        <taxon>unclassified sequences</taxon>
        <taxon>metagenomes</taxon>
        <taxon>ecological metagenomes</taxon>
    </lineage>
</organism>
<protein>
    <submittedName>
        <fullName evidence="2">Uncharacterized protein</fullName>
    </submittedName>
</protein>